<evidence type="ECO:0000256" key="3">
    <source>
        <dbReference type="ARBA" id="ARBA00015802"/>
    </source>
</evidence>
<dbReference type="GO" id="GO:2001244">
    <property type="term" value="P:positive regulation of intrinsic apoptotic signaling pathway"/>
    <property type="evidence" value="ECO:0007669"/>
    <property type="project" value="TreeGrafter"/>
</dbReference>
<gene>
    <name evidence="9" type="ORF">PECUL_23A026816</name>
</gene>
<keyword evidence="6" id="KW-1000">Mitochondrion outer membrane</keyword>
<evidence type="ECO:0000256" key="1">
    <source>
        <dbReference type="ARBA" id="ARBA00004294"/>
    </source>
</evidence>
<organism evidence="9 10">
    <name type="scientific">Pelobates cultripes</name>
    <name type="common">Western spadefoot toad</name>
    <dbReference type="NCBI Taxonomy" id="61616"/>
    <lineage>
        <taxon>Eukaryota</taxon>
        <taxon>Metazoa</taxon>
        <taxon>Chordata</taxon>
        <taxon>Craniata</taxon>
        <taxon>Vertebrata</taxon>
        <taxon>Euteleostomi</taxon>
        <taxon>Amphibia</taxon>
        <taxon>Batrachia</taxon>
        <taxon>Anura</taxon>
        <taxon>Pelobatoidea</taxon>
        <taxon>Pelobatidae</taxon>
        <taxon>Pelobates</taxon>
    </lineage>
</organism>
<dbReference type="PANTHER" id="PTHR35447">
    <property type="entry name" value="BH3-INTERACTING DOMAIN DEATH AGONIST"/>
    <property type="match status" value="1"/>
</dbReference>
<evidence type="ECO:0000256" key="5">
    <source>
        <dbReference type="ARBA" id="ARBA00022703"/>
    </source>
</evidence>
<accession>A0AAD1VYD9</accession>
<sequence length="274" mass="31346">MECIMCSRRVCFELIWVTDGGFHNSVNSWTVSYILDEFLFKLVQGISLPHEYVCLHMLHDSPPHVETCVCIYTHSCVMKLQITFRFRSSNAPLVGKGTDRMNLDVELVLLTYLKHTSSEDHEYKLVLDILERDFQTHADYGDLETDGNIPVLRTSEDSGFVDEELCRRIGAQLAELGDKLEREGRIKKEVVECVVQDLLTNSLTESRFEELIKSVMQNLPAGIETEKATVAVAMALTKEVGCSVPSLLQNFFYYTAGFIQRNYLAYLQQIDRQR</sequence>
<dbReference type="SUPFAM" id="SSF56854">
    <property type="entry name" value="Bcl-2 inhibitors of programmed cell death"/>
    <property type="match status" value="1"/>
</dbReference>
<evidence type="ECO:0000256" key="6">
    <source>
        <dbReference type="ARBA" id="ARBA00022787"/>
    </source>
</evidence>
<dbReference type="InterPro" id="IPR036834">
    <property type="entry name" value="Bcl-2-like_sf"/>
</dbReference>
<dbReference type="Pfam" id="PF06393">
    <property type="entry name" value="BID"/>
    <property type="match status" value="1"/>
</dbReference>
<evidence type="ECO:0000313" key="9">
    <source>
        <dbReference type="EMBL" id="CAH2276451.1"/>
    </source>
</evidence>
<name>A0AAD1VYD9_PELCU</name>
<keyword evidence="10" id="KW-1185">Reference proteome</keyword>
<proteinExistence type="predicted"/>
<keyword evidence="4" id="KW-0963">Cytoplasm</keyword>
<dbReference type="PANTHER" id="PTHR35447:SF1">
    <property type="entry name" value="BH3-INTERACTING DOMAIN DEATH AGONIST"/>
    <property type="match status" value="1"/>
</dbReference>
<reference evidence="9" key="1">
    <citation type="submission" date="2022-03" db="EMBL/GenBank/DDBJ databases">
        <authorList>
            <person name="Alioto T."/>
            <person name="Alioto T."/>
            <person name="Gomez Garrido J."/>
        </authorList>
    </citation>
    <scope>NUCLEOTIDE SEQUENCE</scope>
</reference>
<evidence type="ECO:0000313" key="10">
    <source>
        <dbReference type="Proteomes" id="UP001295444"/>
    </source>
</evidence>
<dbReference type="Proteomes" id="UP001295444">
    <property type="component" value="Chromosome 03"/>
</dbReference>
<dbReference type="GO" id="GO:0008637">
    <property type="term" value="P:apoptotic mitochondrial changes"/>
    <property type="evidence" value="ECO:0007669"/>
    <property type="project" value="TreeGrafter"/>
</dbReference>
<dbReference type="GO" id="GO:0005829">
    <property type="term" value="C:cytosol"/>
    <property type="evidence" value="ECO:0007669"/>
    <property type="project" value="TreeGrafter"/>
</dbReference>
<dbReference type="EMBL" id="OW240914">
    <property type="protein sequence ID" value="CAH2276451.1"/>
    <property type="molecule type" value="Genomic_DNA"/>
</dbReference>
<evidence type="ECO:0000256" key="4">
    <source>
        <dbReference type="ARBA" id="ARBA00022490"/>
    </source>
</evidence>
<dbReference type="GO" id="GO:2001238">
    <property type="term" value="P:positive regulation of extrinsic apoptotic signaling pathway"/>
    <property type="evidence" value="ECO:0007669"/>
    <property type="project" value="TreeGrafter"/>
</dbReference>
<keyword evidence="8" id="KW-0472">Membrane</keyword>
<comment type="subcellular location">
    <subcellularLocation>
        <location evidence="2">Cytoplasm</location>
    </subcellularLocation>
    <subcellularLocation>
        <location evidence="1">Mitochondrion outer membrane</location>
    </subcellularLocation>
</comment>
<dbReference type="GO" id="GO:0005741">
    <property type="term" value="C:mitochondrial outer membrane"/>
    <property type="evidence" value="ECO:0007669"/>
    <property type="project" value="UniProtKB-SubCell"/>
</dbReference>
<dbReference type="GO" id="GO:0090200">
    <property type="term" value="P:positive regulation of release of cytochrome c from mitochondria"/>
    <property type="evidence" value="ECO:0007669"/>
    <property type="project" value="TreeGrafter"/>
</dbReference>
<evidence type="ECO:0000256" key="8">
    <source>
        <dbReference type="ARBA" id="ARBA00023136"/>
    </source>
</evidence>
<keyword evidence="7" id="KW-0496">Mitochondrion</keyword>
<protein>
    <recommendedName>
        <fullName evidence="3">BH3-interacting domain death agonist</fullName>
    </recommendedName>
</protein>
<evidence type="ECO:0000256" key="7">
    <source>
        <dbReference type="ARBA" id="ARBA00023128"/>
    </source>
</evidence>
<dbReference type="InterPro" id="IPR010479">
    <property type="entry name" value="BID"/>
</dbReference>
<dbReference type="AlphaFoldDB" id="A0AAD1VYD9"/>
<evidence type="ECO:0000256" key="2">
    <source>
        <dbReference type="ARBA" id="ARBA00004496"/>
    </source>
</evidence>
<keyword evidence="5" id="KW-0053">Apoptosis</keyword>
<dbReference type="Gene3D" id="1.10.437.10">
    <property type="entry name" value="Blc2-like"/>
    <property type="match status" value="1"/>
</dbReference>